<dbReference type="InterPro" id="IPR045266">
    <property type="entry name" value="DOH_DOMON"/>
</dbReference>
<proteinExistence type="evidence at transcript level"/>
<dbReference type="PANTHER" id="PTHR10157:SF29">
    <property type="entry name" value="DOPAMINE BETA-HYDROXYLASE"/>
    <property type="match status" value="1"/>
</dbReference>
<evidence type="ECO:0000256" key="5">
    <source>
        <dbReference type="ARBA" id="ARBA00022723"/>
    </source>
</evidence>
<dbReference type="Pfam" id="PF03712">
    <property type="entry name" value="Cu2_monoox_C"/>
    <property type="match status" value="1"/>
</dbReference>
<evidence type="ECO:0000256" key="4">
    <source>
        <dbReference type="ARBA" id="ARBA00022692"/>
    </source>
</evidence>
<dbReference type="GO" id="GO:0006589">
    <property type="term" value="P:octopamine biosynthetic process"/>
    <property type="evidence" value="ECO:0007669"/>
    <property type="project" value="TreeGrafter"/>
</dbReference>
<keyword evidence="4" id="KW-0812">Transmembrane</keyword>
<name>A0A9E9GGB3_APOPA</name>
<comment type="subcellular location">
    <subcellularLocation>
        <location evidence="2">Membrane</location>
        <topology evidence="2">Single-pass membrane protein</topology>
    </subcellularLocation>
</comment>
<dbReference type="InterPro" id="IPR005018">
    <property type="entry name" value="DOMON_domain"/>
</dbReference>
<feature type="domain" description="DOMON" evidence="14">
    <location>
        <begin position="64"/>
        <end position="188"/>
    </location>
</feature>
<evidence type="ECO:0000256" key="1">
    <source>
        <dbReference type="ARBA" id="ARBA00001973"/>
    </source>
</evidence>
<keyword evidence="12" id="KW-0325">Glycoprotein</keyword>
<dbReference type="InterPro" id="IPR000323">
    <property type="entry name" value="Cu2_ascorb_mOase_N"/>
</dbReference>
<dbReference type="PROSITE" id="PS50836">
    <property type="entry name" value="DOMON"/>
    <property type="match status" value="1"/>
</dbReference>
<dbReference type="Pfam" id="PF03351">
    <property type="entry name" value="DOMON"/>
    <property type="match status" value="1"/>
</dbReference>
<dbReference type="InterPro" id="IPR008977">
    <property type="entry name" value="PHM/PNGase_F_dom_sf"/>
</dbReference>
<dbReference type="InterPro" id="IPR028460">
    <property type="entry name" value="Tbh/DBH"/>
</dbReference>
<dbReference type="GO" id="GO:0042421">
    <property type="term" value="P:norepinephrine biosynthetic process"/>
    <property type="evidence" value="ECO:0007669"/>
    <property type="project" value="TreeGrafter"/>
</dbReference>
<feature type="signal peptide" evidence="13">
    <location>
        <begin position="1"/>
        <end position="19"/>
    </location>
</feature>
<sequence>MRWNLLSFLIWEYLLFSCAMPIEVFKVSSEWRRDSPSRSEESISEKADLSKTFPFYSSFSLLRGDVVLYWNLNDDETISFKIRAEITGNMKSEGFLGFGFSPRGKEDRDVVMVTWTEDRPIEIADAFTNEEGILLPDERCDYHMESSNILYEDGDIFLEVELTRYFNTKDPEDYQIEWGTTWTFFMLDHQMPEFYRKLNLETMDVVERPLSLLKSNQYQYEPNLPPDTKLREFTVNKFQIPVDDTTYWCQTFRFDLQEKVHGIKYESLITPGNEMIVHHMELYHCEVPPDTKIPDYSGPCPEKPKQLNVCSKVIAAWAMGAEPLVYPIEAGVPLGGSTWSKHLMLEVHYNNPRKLPGLIDNSGIRYYYTKTLRRFDIGVLEVGVTYSPNLVIPPQEEDFEWNGLCLPSCTSGLPSEGIQVFASQLHAHLSGREIKTKHFRGDVELPLLDKDPHYTTFFQDIRLLPDNVLILPGDTLVTTCRFNTEDRVNVTLGGYGILDEMCVNYLHYYPKTDLEVCKSTVSQDALNFFFEETTVSFRGSNSQHDIQRKSTVELFSTVDWSDMTKSLWREIANVGPMVEECLASNGKAFQHDN</sequence>
<dbReference type="AlphaFoldDB" id="A0A9E9GGB3"/>
<keyword evidence="11" id="KW-1015">Disulfide bond</keyword>
<dbReference type="EMBL" id="OM831120">
    <property type="protein sequence ID" value="WAS27823.1"/>
    <property type="molecule type" value="mRNA"/>
</dbReference>
<comment type="similarity">
    <text evidence="3">Belongs to the copper type II ascorbate-dependent monooxygenase family.</text>
</comment>
<feature type="chain" id="PRO_5038725301" evidence="13">
    <location>
        <begin position="20"/>
        <end position="593"/>
    </location>
</feature>
<dbReference type="GO" id="GO:0030667">
    <property type="term" value="C:secretory granule membrane"/>
    <property type="evidence" value="ECO:0007669"/>
    <property type="project" value="TreeGrafter"/>
</dbReference>
<keyword evidence="8" id="KW-0186">Copper</keyword>
<dbReference type="PANTHER" id="PTHR10157">
    <property type="entry name" value="DOPAMINE BETA HYDROXYLASE RELATED"/>
    <property type="match status" value="1"/>
</dbReference>
<protein>
    <submittedName>
        <fullName evidence="15">Dbh</fullName>
    </submittedName>
</protein>
<reference evidence="15" key="1">
    <citation type="submission" date="2022-02" db="EMBL/GenBank/DDBJ databases">
        <authorList>
            <person name="Pagowski V."/>
            <person name="Bump P."/>
            <person name="Formery L."/>
            <person name="Lowe C."/>
        </authorList>
    </citation>
    <scope>NUCLEOTIDE SEQUENCE</scope>
</reference>
<keyword evidence="7" id="KW-0560">Oxidoreductase</keyword>
<evidence type="ECO:0000256" key="7">
    <source>
        <dbReference type="ARBA" id="ARBA00023002"/>
    </source>
</evidence>
<keyword evidence="13" id="KW-0732">Signal</keyword>
<evidence type="ECO:0000256" key="13">
    <source>
        <dbReference type="SAM" id="SignalP"/>
    </source>
</evidence>
<dbReference type="CDD" id="cd09631">
    <property type="entry name" value="DOMON_DOH"/>
    <property type="match status" value="1"/>
</dbReference>
<dbReference type="GO" id="GO:0005507">
    <property type="term" value="F:copper ion binding"/>
    <property type="evidence" value="ECO:0007669"/>
    <property type="project" value="InterPro"/>
</dbReference>
<keyword evidence="10" id="KW-0472">Membrane</keyword>
<dbReference type="GO" id="GO:0004500">
    <property type="term" value="F:dopamine beta-monooxygenase activity"/>
    <property type="evidence" value="ECO:0007669"/>
    <property type="project" value="InterPro"/>
</dbReference>
<evidence type="ECO:0000313" key="15">
    <source>
        <dbReference type="EMBL" id="WAS27823.1"/>
    </source>
</evidence>
<evidence type="ECO:0000256" key="6">
    <source>
        <dbReference type="ARBA" id="ARBA00022989"/>
    </source>
</evidence>
<accession>A0A9E9GGB3</accession>
<dbReference type="GO" id="GO:0005615">
    <property type="term" value="C:extracellular space"/>
    <property type="evidence" value="ECO:0007669"/>
    <property type="project" value="TreeGrafter"/>
</dbReference>
<dbReference type="Pfam" id="PF01082">
    <property type="entry name" value="Cu2_monooxygen"/>
    <property type="match status" value="1"/>
</dbReference>
<dbReference type="FunFam" id="2.60.120.230:FF:000001">
    <property type="entry name" value="Monooxygenase, DBH-like 1"/>
    <property type="match status" value="1"/>
</dbReference>
<comment type="cofactor">
    <cofactor evidence="1">
        <name>Cu(2+)</name>
        <dbReference type="ChEBI" id="CHEBI:29036"/>
    </cofactor>
</comment>
<keyword evidence="9" id="KW-0503">Monooxygenase</keyword>
<dbReference type="GO" id="GO:0042420">
    <property type="term" value="P:dopamine catabolic process"/>
    <property type="evidence" value="ECO:0007669"/>
    <property type="project" value="TreeGrafter"/>
</dbReference>
<dbReference type="InterPro" id="IPR036939">
    <property type="entry name" value="Cu2_ascorb_mOase_N_sf"/>
</dbReference>
<evidence type="ECO:0000256" key="10">
    <source>
        <dbReference type="ARBA" id="ARBA00023136"/>
    </source>
</evidence>
<evidence type="ECO:0000256" key="9">
    <source>
        <dbReference type="ARBA" id="ARBA00023033"/>
    </source>
</evidence>
<dbReference type="PRINTS" id="PR00767">
    <property type="entry name" value="DBMONOXGNASE"/>
</dbReference>
<dbReference type="FunFam" id="2.60.120.310:FF:000004">
    <property type="entry name" value="DBH-like monooxygenase protein 1"/>
    <property type="match status" value="1"/>
</dbReference>
<evidence type="ECO:0000256" key="3">
    <source>
        <dbReference type="ARBA" id="ARBA00010676"/>
    </source>
</evidence>
<organism evidence="15">
    <name type="scientific">Apostichopus parvimensis</name>
    <name type="common">Warty sea cucumber</name>
    <name type="synonym">Stichopus parvimensis</name>
    <dbReference type="NCBI Taxonomy" id="1902835"/>
    <lineage>
        <taxon>Eukaryota</taxon>
        <taxon>Metazoa</taxon>
        <taxon>Echinodermata</taxon>
        <taxon>Eleutherozoa</taxon>
        <taxon>Echinozoa</taxon>
        <taxon>Holothuroidea</taxon>
        <taxon>Aspidochirotacea</taxon>
        <taxon>Aspidochirotida</taxon>
        <taxon>Stichopodidae</taxon>
        <taxon>Apostichopus</taxon>
    </lineage>
</organism>
<dbReference type="Gene3D" id="2.60.120.230">
    <property type="match status" value="1"/>
</dbReference>
<evidence type="ECO:0000259" key="14">
    <source>
        <dbReference type="PROSITE" id="PS50836"/>
    </source>
</evidence>
<dbReference type="InterPro" id="IPR014784">
    <property type="entry name" value="Cu2_ascorb_mOase-like_C"/>
</dbReference>
<keyword evidence="6" id="KW-1133">Transmembrane helix</keyword>
<evidence type="ECO:0000256" key="12">
    <source>
        <dbReference type="ARBA" id="ARBA00023180"/>
    </source>
</evidence>
<keyword evidence="5" id="KW-0479">Metal-binding</keyword>
<dbReference type="SUPFAM" id="SSF49742">
    <property type="entry name" value="PHM/PNGase F"/>
    <property type="match status" value="2"/>
</dbReference>
<evidence type="ECO:0000256" key="11">
    <source>
        <dbReference type="ARBA" id="ARBA00023157"/>
    </source>
</evidence>
<dbReference type="InterPro" id="IPR024548">
    <property type="entry name" value="Cu2_monoox_C"/>
</dbReference>
<evidence type="ECO:0000256" key="8">
    <source>
        <dbReference type="ARBA" id="ARBA00023008"/>
    </source>
</evidence>
<dbReference type="InterPro" id="IPR000945">
    <property type="entry name" value="DBH-like"/>
</dbReference>
<evidence type="ECO:0000256" key="2">
    <source>
        <dbReference type="ARBA" id="ARBA00004167"/>
    </source>
</evidence>
<dbReference type="Gene3D" id="2.60.120.310">
    <property type="entry name" value="Copper type II, ascorbate-dependent monooxygenase, N-terminal domain"/>
    <property type="match status" value="1"/>
</dbReference>